<protein>
    <submittedName>
        <fullName evidence="1">Uncharacterized protein</fullName>
    </submittedName>
</protein>
<organism evidence="1 2">
    <name type="scientific">Anabarilius grahami</name>
    <name type="common">Kanglang fish</name>
    <name type="synonym">Barilius grahami</name>
    <dbReference type="NCBI Taxonomy" id="495550"/>
    <lineage>
        <taxon>Eukaryota</taxon>
        <taxon>Metazoa</taxon>
        <taxon>Chordata</taxon>
        <taxon>Craniata</taxon>
        <taxon>Vertebrata</taxon>
        <taxon>Euteleostomi</taxon>
        <taxon>Actinopterygii</taxon>
        <taxon>Neopterygii</taxon>
        <taxon>Teleostei</taxon>
        <taxon>Ostariophysi</taxon>
        <taxon>Cypriniformes</taxon>
        <taxon>Xenocyprididae</taxon>
        <taxon>Xenocypridinae</taxon>
        <taxon>Xenocypridinae incertae sedis</taxon>
        <taxon>Anabarilius</taxon>
    </lineage>
</organism>
<dbReference type="EMBL" id="RJVU01069169">
    <property type="protein sequence ID" value="ROI73794.1"/>
    <property type="molecule type" value="Genomic_DNA"/>
</dbReference>
<dbReference type="AlphaFoldDB" id="A0A3N0XMC2"/>
<comment type="caution">
    <text evidence="1">The sequence shown here is derived from an EMBL/GenBank/DDBJ whole genome shotgun (WGS) entry which is preliminary data.</text>
</comment>
<accession>A0A3N0XMC2</accession>
<evidence type="ECO:0000313" key="2">
    <source>
        <dbReference type="Proteomes" id="UP000281406"/>
    </source>
</evidence>
<proteinExistence type="predicted"/>
<dbReference type="OrthoDB" id="10044445at2759"/>
<gene>
    <name evidence="1" type="ORF">DPX16_22905</name>
</gene>
<name>A0A3N0XMC2_ANAGA</name>
<dbReference type="Proteomes" id="UP000281406">
    <property type="component" value="Unassembled WGS sequence"/>
</dbReference>
<evidence type="ECO:0000313" key="1">
    <source>
        <dbReference type="EMBL" id="ROI73794.1"/>
    </source>
</evidence>
<keyword evidence="2" id="KW-1185">Reference proteome</keyword>
<sequence>MIAFHLYDSDHARPAISVTKMSKVPLEVLNEEITETQRKQFPNATAVHVTNKVDYLGTDYTVGMMLAFGSTGGLPDFAEIVQMVVVQDELSFVVRLQSTWYNEHLRVFMLEPTHGIKVLQQAQLTDVYPLAAYTMGGYLMVSLKHYISIKGYEPIL</sequence>
<reference evidence="1 2" key="1">
    <citation type="submission" date="2018-10" db="EMBL/GenBank/DDBJ databases">
        <title>Genome assembly for a Yunnan-Guizhou Plateau 3E fish, Anabarilius grahami (Regan), and its evolutionary and genetic applications.</title>
        <authorList>
            <person name="Jiang W."/>
        </authorList>
    </citation>
    <scope>NUCLEOTIDE SEQUENCE [LARGE SCALE GENOMIC DNA]</scope>
    <source>
        <strain evidence="1">AG-KIZ</strain>
        <tissue evidence="1">Muscle</tissue>
    </source>
</reference>